<dbReference type="Gene3D" id="3.20.20.140">
    <property type="entry name" value="Metal-dependent hydrolases"/>
    <property type="match status" value="1"/>
</dbReference>
<dbReference type="EMBL" id="JACIHI010000007">
    <property type="protein sequence ID" value="MBB4439964.1"/>
    <property type="molecule type" value="Genomic_DNA"/>
</dbReference>
<dbReference type="SUPFAM" id="SSF51338">
    <property type="entry name" value="Composite domain of metallo-dependent hydrolases"/>
    <property type="match status" value="1"/>
</dbReference>
<organism evidence="2 3">
    <name type="scientific">Rhizobium esperanzae</name>
    <dbReference type="NCBI Taxonomy" id="1967781"/>
    <lineage>
        <taxon>Bacteria</taxon>
        <taxon>Pseudomonadati</taxon>
        <taxon>Pseudomonadota</taxon>
        <taxon>Alphaproteobacteria</taxon>
        <taxon>Hyphomicrobiales</taxon>
        <taxon>Rhizobiaceae</taxon>
        <taxon>Rhizobium/Agrobacterium group</taxon>
        <taxon>Rhizobium</taxon>
    </lineage>
</organism>
<dbReference type="GO" id="GO:0016810">
    <property type="term" value="F:hydrolase activity, acting on carbon-nitrogen (but not peptide) bonds"/>
    <property type="evidence" value="ECO:0007669"/>
    <property type="project" value="InterPro"/>
</dbReference>
<dbReference type="RefSeq" id="WP_184499869.1">
    <property type="nucleotide sequence ID" value="NZ_JACIHI010000007.1"/>
</dbReference>
<dbReference type="InterPro" id="IPR032466">
    <property type="entry name" value="Metal_Hydrolase"/>
</dbReference>
<dbReference type="PANTHER" id="PTHR22642:SF21">
    <property type="entry name" value="PERIPLASMIC PROTEIN"/>
    <property type="match status" value="1"/>
</dbReference>
<dbReference type="AlphaFoldDB" id="A0A7W6UKM5"/>
<sequence>MTFRNGVARRLHLSHARKSIPITAREPGPQSREFQSIKRILIALATVSSFSAAHAQTSQEQRGADLIVINAKIFTGSRAQPEASALAVKDGRIYSVASDAEILALKSSATKVVDARSRRVIPGIIDAHIHVLNDLAYNYNVRWDGVPSLKRGLAMLSEQAARTPEGQWVKVIGGWSPYQFEENRFPTLEELQKAVPDRPLIVQYAYNQAFLNKRAMETLGVGTDRFPKVPDTEFDRDDRGNFTGVVRGYTWLFLALESMVPQPTFDEQVSSMISSIHGLNRFGVTSIIDNGGRWPYPEAQARVDVLARDNRLNVRMPFVDLQLGNGGPVNMVDLEVEAITKTAPISTGQNLHPTLEHGHEYRGAGEVLSGEVHDHENFDRPAVIIKPETMKRFVEQDVSKLVKRRVPFRLHITYNENITPFLDALEEVNATIPLDGLKWSLEHAETISPENIQRVKNLGGGIALDAKMALHADGFIKTYGREKALYTPRLSKLKDSGIPLAMTTDAFRAATYNPWVALSWMVSGKSVSGSEALASDNRLSRTDALKLFTTGAAWFMNTESEMGQIAPGNLADFAILDRDYFSVPEEEIKSVSSVLTVMDGRVVYGAKDYSALTPQLPPILPAWSPVKYFGTYYGEK</sequence>
<dbReference type="Gene3D" id="3.10.310.70">
    <property type="match status" value="1"/>
</dbReference>
<reference evidence="2 3" key="1">
    <citation type="submission" date="2020-08" db="EMBL/GenBank/DDBJ databases">
        <title>Genomic Encyclopedia of Type Strains, Phase IV (KMG-V): Genome sequencing to study the core and pangenomes of soil and plant-associated prokaryotes.</title>
        <authorList>
            <person name="Whitman W."/>
        </authorList>
    </citation>
    <scope>NUCLEOTIDE SEQUENCE [LARGE SCALE GENOMIC DNA]</scope>
    <source>
        <strain evidence="2 3">SEMIA 414</strain>
    </source>
</reference>
<gene>
    <name evidence="2" type="ORF">GGE15_003240</name>
</gene>
<dbReference type="InterPro" id="IPR011059">
    <property type="entry name" value="Metal-dep_hydrolase_composite"/>
</dbReference>
<protein>
    <recommendedName>
        <fullName evidence="1">Amidohydrolase 3 domain-containing protein</fullName>
    </recommendedName>
</protein>
<evidence type="ECO:0000313" key="3">
    <source>
        <dbReference type="Proteomes" id="UP000533724"/>
    </source>
</evidence>
<evidence type="ECO:0000259" key="1">
    <source>
        <dbReference type="Pfam" id="PF07969"/>
    </source>
</evidence>
<proteinExistence type="predicted"/>
<evidence type="ECO:0000313" key="2">
    <source>
        <dbReference type="EMBL" id="MBB4439964.1"/>
    </source>
</evidence>
<dbReference type="SUPFAM" id="SSF51556">
    <property type="entry name" value="Metallo-dependent hydrolases"/>
    <property type="match status" value="1"/>
</dbReference>
<dbReference type="Gene3D" id="2.30.40.10">
    <property type="entry name" value="Urease, subunit C, domain 1"/>
    <property type="match status" value="1"/>
</dbReference>
<comment type="caution">
    <text evidence="2">The sequence shown here is derived from an EMBL/GenBank/DDBJ whole genome shotgun (WGS) entry which is preliminary data.</text>
</comment>
<dbReference type="Proteomes" id="UP000533724">
    <property type="component" value="Unassembled WGS sequence"/>
</dbReference>
<name>A0A7W6UKM5_9HYPH</name>
<dbReference type="InterPro" id="IPR013108">
    <property type="entry name" value="Amidohydro_3"/>
</dbReference>
<dbReference type="PANTHER" id="PTHR22642">
    <property type="entry name" value="IMIDAZOLONEPROPIONASE"/>
    <property type="match status" value="1"/>
</dbReference>
<feature type="domain" description="Amidohydrolase 3" evidence="1">
    <location>
        <begin position="111"/>
        <end position="604"/>
    </location>
</feature>
<dbReference type="Pfam" id="PF07969">
    <property type="entry name" value="Amidohydro_3"/>
    <property type="match status" value="1"/>
</dbReference>
<accession>A0A7W6UKM5</accession>